<protein>
    <recommendedName>
        <fullName evidence="16">Probable oxaloacetate decarboxylase gamma chain</fullName>
        <ecNumber evidence="16">7.2.4.2</ecNumber>
    </recommendedName>
</protein>
<sequence length="84" mass="8991">MQDTLIDQGVSLMLFGMGTVFVFLTILVFATSLMSKIVGRLAAPEVPKVTTNIPSTPSGSASTSMPSQQQLRAIEKAIAAHRQR</sequence>
<dbReference type="Pfam" id="PF04277">
    <property type="entry name" value="OAD_gamma"/>
    <property type="match status" value="1"/>
</dbReference>
<dbReference type="GO" id="GO:0015081">
    <property type="term" value="F:sodium ion transmembrane transporter activity"/>
    <property type="evidence" value="ECO:0007669"/>
    <property type="project" value="UniProtKB-UniRule"/>
</dbReference>
<comment type="similarity">
    <text evidence="4 16 17">Belongs to the OadG family.</text>
</comment>
<evidence type="ECO:0000256" key="16">
    <source>
        <dbReference type="HAMAP-Rule" id="MF_00404"/>
    </source>
</evidence>
<evidence type="ECO:0000256" key="9">
    <source>
        <dbReference type="ARBA" id="ARBA00022967"/>
    </source>
</evidence>
<keyword evidence="9 16" id="KW-1278">Translocase</keyword>
<keyword evidence="11 16" id="KW-0915">Sodium</keyword>
<keyword evidence="6 16" id="KW-0813">Transport</keyword>
<evidence type="ECO:0000256" key="3">
    <source>
        <dbReference type="ARBA" id="ARBA00004162"/>
    </source>
</evidence>
<evidence type="ECO:0000256" key="2">
    <source>
        <dbReference type="ARBA" id="ARBA00003002"/>
    </source>
</evidence>
<keyword evidence="7 16" id="KW-1003">Cell membrane</keyword>
<evidence type="ECO:0000256" key="18">
    <source>
        <dbReference type="SAM" id="MobiDB-lite"/>
    </source>
</evidence>
<evidence type="ECO:0000256" key="5">
    <source>
        <dbReference type="ARBA" id="ARBA00011869"/>
    </source>
</evidence>
<keyword evidence="13 16" id="KW-0472">Membrane</keyword>
<comment type="caution">
    <text evidence="19">The sequence shown here is derived from an EMBL/GenBank/DDBJ whole genome shotgun (WGS) entry which is preliminary data.</text>
</comment>
<comment type="function">
    <text evidence="2 16 17">Catalyzes the decarboxylation of oxaloacetate coupled to Na(+) translocation.</text>
</comment>
<dbReference type="RefSeq" id="WP_113954712.1">
    <property type="nucleotide sequence ID" value="NZ_QNRT01000003.1"/>
</dbReference>
<evidence type="ECO:0000256" key="12">
    <source>
        <dbReference type="ARBA" id="ARBA00023065"/>
    </source>
</evidence>
<evidence type="ECO:0000256" key="17">
    <source>
        <dbReference type="RuleBase" id="RU004278"/>
    </source>
</evidence>
<feature type="compositionally biased region" description="Polar residues" evidence="18">
    <location>
        <begin position="49"/>
        <end position="68"/>
    </location>
</feature>
<feature type="region of interest" description="Disordered" evidence="18">
    <location>
        <begin position="48"/>
        <end position="68"/>
    </location>
</feature>
<keyword evidence="14 16" id="KW-0739">Sodium transport</keyword>
<evidence type="ECO:0000313" key="20">
    <source>
        <dbReference type="Proteomes" id="UP000253083"/>
    </source>
</evidence>
<name>A0A395JHU7_9GAMM</name>
<evidence type="ECO:0000256" key="1">
    <source>
        <dbReference type="ARBA" id="ARBA00001959"/>
    </source>
</evidence>
<organism evidence="19 20">
    <name type="scientific">Arenicella xantha</name>
    <dbReference type="NCBI Taxonomy" id="644221"/>
    <lineage>
        <taxon>Bacteria</taxon>
        <taxon>Pseudomonadati</taxon>
        <taxon>Pseudomonadota</taxon>
        <taxon>Gammaproteobacteria</taxon>
        <taxon>Arenicellales</taxon>
        <taxon>Arenicellaceae</taxon>
        <taxon>Arenicella</taxon>
    </lineage>
</organism>
<dbReference type="GO" id="GO:0036376">
    <property type="term" value="P:sodium ion export across plasma membrane"/>
    <property type="evidence" value="ECO:0007669"/>
    <property type="project" value="InterPro"/>
</dbReference>
<evidence type="ECO:0000256" key="11">
    <source>
        <dbReference type="ARBA" id="ARBA00023053"/>
    </source>
</evidence>
<evidence type="ECO:0000256" key="4">
    <source>
        <dbReference type="ARBA" id="ARBA00005844"/>
    </source>
</evidence>
<dbReference type="EMBL" id="QNRT01000003">
    <property type="protein sequence ID" value="RBP49707.1"/>
    <property type="molecule type" value="Genomic_DNA"/>
</dbReference>
<comment type="catalytic activity">
    <reaction evidence="15 16 17">
        <text>oxaloacetate + 2 Na(+)(in) + H(+) = pyruvate + 2 Na(+)(out) + CO2</text>
        <dbReference type="Rhea" id="RHEA:57724"/>
        <dbReference type="ChEBI" id="CHEBI:15361"/>
        <dbReference type="ChEBI" id="CHEBI:15378"/>
        <dbReference type="ChEBI" id="CHEBI:16452"/>
        <dbReference type="ChEBI" id="CHEBI:16526"/>
        <dbReference type="ChEBI" id="CHEBI:29101"/>
        <dbReference type="EC" id="7.2.4.2"/>
    </reaction>
</comment>
<evidence type="ECO:0000256" key="7">
    <source>
        <dbReference type="ARBA" id="ARBA00022475"/>
    </source>
</evidence>
<evidence type="ECO:0000256" key="6">
    <source>
        <dbReference type="ARBA" id="ARBA00022448"/>
    </source>
</evidence>
<evidence type="ECO:0000256" key="13">
    <source>
        <dbReference type="ARBA" id="ARBA00023136"/>
    </source>
</evidence>
<evidence type="ECO:0000313" key="19">
    <source>
        <dbReference type="EMBL" id="RBP49707.1"/>
    </source>
</evidence>
<evidence type="ECO:0000256" key="14">
    <source>
        <dbReference type="ARBA" id="ARBA00023201"/>
    </source>
</evidence>
<dbReference type="InterPro" id="IPR023424">
    <property type="entry name" value="OadG"/>
</dbReference>
<evidence type="ECO:0000256" key="10">
    <source>
        <dbReference type="ARBA" id="ARBA00022989"/>
    </source>
</evidence>
<dbReference type="AlphaFoldDB" id="A0A395JHU7"/>
<dbReference type="OrthoDB" id="5772594at2"/>
<accession>A0A395JHU7</accession>
<keyword evidence="8 16" id="KW-0812">Transmembrane</keyword>
<proteinExistence type="inferred from homology"/>
<dbReference type="Proteomes" id="UP000253083">
    <property type="component" value="Unassembled WGS sequence"/>
</dbReference>
<dbReference type="InterPro" id="IPR005899">
    <property type="entry name" value="Na_pump_deCOase"/>
</dbReference>
<dbReference type="GO" id="GO:0005886">
    <property type="term" value="C:plasma membrane"/>
    <property type="evidence" value="ECO:0007669"/>
    <property type="project" value="UniProtKB-SubCell"/>
</dbReference>
<dbReference type="InParanoid" id="A0A395JHU7"/>
<evidence type="ECO:0000256" key="15">
    <source>
        <dbReference type="ARBA" id="ARBA00048176"/>
    </source>
</evidence>
<dbReference type="HAMAP" id="MF_00404">
    <property type="entry name" value="OadG"/>
    <property type="match status" value="1"/>
</dbReference>
<dbReference type="NCBIfam" id="TIGR01195">
    <property type="entry name" value="oadG_fam"/>
    <property type="match status" value="1"/>
</dbReference>
<keyword evidence="12 16" id="KW-0406">Ion transport</keyword>
<feature type="transmembrane region" description="Helical" evidence="16 17">
    <location>
        <begin position="12"/>
        <end position="30"/>
    </location>
</feature>
<dbReference type="GO" id="GO:0015451">
    <property type="term" value="F:decarboxylation-driven active transmembrane transporter activity"/>
    <property type="evidence" value="ECO:0007669"/>
    <property type="project" value="UniProtKB-EC"/>
</dbReference>
<gene>
    <name evidence="16" type="primary">oadG</name>
    <name evidence="19" type="ORF">DFR28_103132</name>
</gene>
<reference evidence="19 20" key="1">
    <citation type="submission" date="2018-06" db="EMBL/GenBank/DDBJ databases">
        <title>Genomic Encyclopedia of Type Strains, Phase IV (KMG-IV): sequencing the most valuable type-strain genomes for metagenomic binning, comparative biology and taxonomic classification.</title>
        <authorList>
            <person name="Goeker M."/>
        </authorList>
    </citation>
    <scope>NUCLEOTIDE SEQUENCE [LARGE SCALE GENOMIC DNA]</scope>
    <source>
        <strain evidence="19 20">DSM 24032</strain>
    </source>
</reference>
<dbReference type="EC" id="7.2.4.2" evidence="16"/>
<keyword evidence="20" id="KW-1185">Reference proteome</keyword>
<evidence type="ECO:0000256" key="8">
    <source>
        <dbReference type="ARBA" id="ARBA00022692"/>
    </source>
</evidence>
<comment type="cofactor">
    <cofactor evidence="1 16 17">
        <name>Na(+)</name>
        <dbReference type="ChEBI" id="CHEBI:29101"/>
    </cofactor>
</comment>
<dbReference type="GO" id="GO:0008948">
    <property type="term" value="F:oxaloacetate decarboxylase activity"/>
    <property type="evidence" value="ECO:0007669"/>
    <property type="project" value="UniProtKB-UniRule"/>
</dbReference>
<comment type="subcellular location">
    <subcellularLocation>
        <location evidence="3 16 17">Cell membrane</location>
        <topology evidence="3 16 17">Single-pass membrane protein</topology>
    </subcellularLocation>
</comment>
<keyword evidence="10 16" id="KW-1133">Transmembrane helix</keyword>
<comment type="subunit">
    <text evidence="5 16">Heterotrimer of an alpha, a beta and a gamma subunit.</text>
</comment>